<organism evidence="1 2">
    <name type="scientific">Paenibacillus timonensis</name>
    <dbReference type="NCBI Taxonomy" id="225915"/>
    <lineage>
        <taxon>Bacteria</taxon>
        <taxon>Bacillati</taxon>
        <taxon>Bacillota</taxon>
        <taxon>Bacilli</taxon>
        <taxon>Bacillales</taxon>
        <taxon>Paenibacillaceae</taxon>
        <taxon>Paenibacillus</taxon>
    </lineage>
</organism>
<comment type="caution">
    <text evidence="1">The sequence shown here is derived from an EMBL/GenBank/DDBJ whole genome shotgun (WGS) entry which is preliminary data.</text>
</comment>
<accession>A0ABW3S8L6</accession>
<dbReference type="RefSeq" id="WP_240267654.1">
    <property type="nucleotide sequence ID" value="NZ_JAKSXN010000003.1"/>
</dbReference>
<dbReference type="Proteomes" id="UP001597211">
    <property type="component" value="Unassembled WGS sequence"/>
</dbReference>
<protein>
    <submittedName>
        <fullName evidence="1">DUF2933 domain-containing protein</fullName>
    </submittedName>
</protein>
<sequence>MDWTWLLLLACPLMMVFMMFGMKGHGHGSHSNHSSNDQAIQAQLNELKAQNEKMKQEIQNISK</sequence>
<reference evidence="2" key="1">
    <citation type="journal article" date="2019" name="Int. J. Syst. Evol. Microbiol.">
        <title>The Global Catalogue of Microorganisms (GCM) 10K type strain sequencing project: providing services to taxonomists for standard genome sequencing and annotation.</title>
        <authorList>
            <consortium name="The Broad Institute Genomics Platform"/>
            <consortium name="The Broad Institute Genome Sequencing Center for Infectious Disease"/>
            <person name="Wu L."/>
            <person name="Ma J."/>
        </authorList>
    </citation>
    <scope>NUCLEOTIDE SEQUENCE [LARGE SCALE GENOMIC DNA]</scope>
    <source>
        <strain evidence="2">CCUG 48216</strain>
    </source>
</reference>
<dbReference type="Pfam" id="PF11666">
    <property type="entry name" value="DUF2933"/>
    <property type="match status" value="1"/>
</dbReference>
<name>A0ABW3S8L6_9BACL</name>
<gene>
    <name evidence="1" type="ORF">ACFQ2Z_05690</name>
</gene>
<keyword evidence="2" id="KW-1185">Reference proteome</keyword>
<evidence type="ECO:0000313" key="1">
    <source>
        <dbReference type="EMBL" id="MFD1180843.1"/>
    </source>
</evidence>
<dbReference type="InterPro" id="IPR021682">
    <property type="entry name" value="DUF2933"/>
</dbReference>
<evidence type="ECO:0000313" key="2">
    <source>
        <dbReference type="Proteomes" id="UP001597211"/>
    </source>
</evidence>
<dbReference type="EMBL" id="JBHTKZ010000006">
    <property type="protein sequence ID" value="MFD1180843.1"/>
    <property type="molecule type" value="Genomic_DNA"/>
</dbReference>
<proteinExistence type="predicted"/>